<dbReference type="InterPro" id="IPR025883">
    <property type="entry name" value="Cadherin-like_domain"/>
</dbReference>
<dbReference type="EMBL" id="ASSZ01000038">
    <property type="protein sequence ID" value="EOS53373.1"/>
    <property type="molecule type" value="Genomic_DNA"/>
</dbReference>
<feature type="domain" description="SLH" evidence="2">
    <location>
        <begin position="1377"/>
        <end position="1440"/>
    </location>
</feature>
<dbReference type="InterPro" id="IPR032179">
    <property type="entry name" value="Cry22Aa_Ig-like"/>
</dbReference>
<dbReference type="PANTHER" id="PTHR45982:SF1">
    <property type="entry name" value="REGULATOR OF CHROMOSOME CONDENSATION"/>
    <property type="match status" value="1"/>
</dbReference>
<proteinExistence type="predicted"/>
<evidence type="ECO:0000313" key="3">
    <source>
        <dbReference type="EMBL" id="EOS53373.1"/>
    </source>
</evidence>
<dbReference type="Gene3D" id="2.60.40.10">
    <property type="entry name" value="Immunoglobulins"/>
    <property type="match status" value="3"/>
</dbReference>
<dbReference type="GO" id="GO:0005737">
    <property type="term" value="C:cytoplasm"/>
    <property type="evidence" value="ECO:0007669"/>
    <property type="project" value="TreeGrafter"/>
</dbReference>
<dbReference type="PROSITE" id="PS50012">
    <property type="entry name" value="RCC1_3"/>
    <property type="match status" value="13"/>
</dbReference>
<protein>
    <recommendedName>
        <fullName evidence="2">SLH domain-containing protein</fullName>
    </recommendedName>
</protein>
<gene>
    <name evidence="3" type="ORF">C812_04268</name>
</gene>
<dbReference type="Gene3D" id="2.130.10.30">
    <property type="entry name" value="Regulator of chromosome condensation 1/beta-lactamase-inhibitor protein II"/>
    <property type="match status" value="4"/>
</dbReference>
<name>R9L4C4_9BACL</name>
<dbReference type="InterPro" id="IPR001119">
    <property type="entry name" value="SLH_dom"/>
</dbReference>
<dbReference type="PANTHER" id="PTHR45982">
    <property type="entry name" value="REGULATOR OF CHROMOSOME CONDENSATION"/>
    <property type="match status" value="1"/>
</dbReference>
<dbReference type="OrthoDB" id="27389at2"/>
<dbReference type="Pfam" id="PF16403">
    <property type="entry name" value="Bact_surface_Ig-like"/>
    <property type="match status" value="3"/>
</dbReference>
<comment type="caution">
    <text evidence="3">The sequence shown here is derived from an EMBL/GenBank/DDBJ whole genome shotgun (WGS) entry which is preliminary data.</text>
</comment>
<dbReference type="Proteomes" id="UP000019598">
    <property type="component" value="Unassembled WGS sequence"/>
</dbReference>
<reference evidence="3 4" key="1">
    <citation type="submission" date="2013-04" db="EMBL/GenBank/DDBJ databases">
        <title>The Genome Sequence of Paenibacillus barengoltzii G22.</title>
        <authorList>
            <consortium name="The Broad Institute Genomics Platform"/>
            <consortium name="The Broad Institute Genome Sequencing Center for Infectious Disease"/>
            <person name="Earl A."/>
            <person name="Xavier R."/>
            <person name="Elson C."/>
            <person name="Duck W."/>
            <person name="Walker B."/>
            <person name="Young S."/>
            <person name="Zeng Q."/>
            <person name="Gargeya S."/>
            <person name="Fitzgerald M."/>
            <person name="Haas B."/>
            <person name="Abouelleil A."/>
            <person name="Allen A.W."/>
            <person name="Alvarado L."/>
            <person name="Arachchi H.M."/>
            <person name="Berlin A.M."/>
            <person name="Chapman S.B."/>
            <person name="Gainer-Dewar J."/>
            <person name="Goldberg J."/>
            <person name="Griggs A."/>
            <person name="Gujja S."/>
            <person name="Hansen M."/>
            <person name="Howarth C."/>
            <person name="Imamovic A."/>
            <person name="Ireland A."/>
            <person name="Larimer J."/>
            <person name="McCowan C."/>
            <person name="Murphy C."/>
            <person name="Pearson M."/>
            <person name="Poon T.W."/>
            <person name="Priest M."/>
            <person name="Roberts A."/>
            <person name="Saif S."/>
            <person name="Shea T."/>
            <person name="Sisk P."/>
            <person name="Sykes S."/>
            <person name="Wortman J."/>
            <person name="Nusbaum C."/>
            <person name="Birren B."/>
        </authorList>
    </citation>
    <scope>NUCLEOTIDE SEQUENCE [LARGE SCALE GENOMIC DNA]</scope>
    <source>
        <strain evidence="3 4">G22</strain>
    </source>
</reference>
<dbReference type="Pfam" id="PF13540">
    <property type="entry name" value="RCC1_2"/>
    <property type="match status" value="14"/>
</dbReference>
<dbReference type="PROSITE" id="PS51272">
    <property type="entry name" value="SLH"/>
    <property type="match status" value="3"/>
</dbReference>
<feature type="domain" description="SLH" evidence="2">
    <location>
        <begin position="1443"/>
        <end position="1504"/>
    </location>
</feature>
<dbReference type="PRINTS" id="PR00633">
    <property type="entry name" value="RCCNDNSATION"/>
</dbReference>
<dbReference type="InterPro" id="IPR000408">
    <property type="entry name" value="Reg_chr_condens"/>
</dbReference>
<organism evidence="3 4">
    <name type="scientific">Paenibacillus barengoltzii G22</name>
    <dbReference type="NCBI Taxonomy" id="1235795"/>
    <lineage>
        <taxon>Bacteria</taxon>
        <taxon>Bacillati</taxon>
        <taxon>Bacillota</taxon>
        <taxon>Bacilli</taxon>
        <taxon>Bacillales</taxon>
        <taxon>Paenibacillaceae</taxon>
        <taxon>Paenibacillus</taxon>
    </lineage>
</organism>
<dbReference type="HOGENOM" id="CLU_239552_0_0_9"/>
<evidence type="ECO:0000256" key="1">
    <source>
        <dbReference type="SAM" id="MobiDB-lite"/>
    </source>
</evidence>
<feature type="domain" description="SLH" evidence="2">
    <location>
        <begin position="1316"/>
        <end position="1376"/>
    </location>
</feature>
<evidence type="ECO:0000313" key="4">
    <source>
        <dbReference type="Proteomes" id="UP000019598"/>
    </source>
</evidence>
<sequence length="1504" mass="155065">MRGISIMLFIKSRKLISITLTFVLLLIVAVPYGAGSAHAAQAGKGSRYVKVSGGVDHSLALRANGTVVVWGSNALGQLNVPAGLDRVVAIAAGGYHSLALKSDGSIVAWGRNNYGQTNVPAGLDGVVAISAGIDHSLALRADGTVVAWGRNNYGQTNVPAGLDGVVAISAGIDHSLALRADGTVVAWGLNGKGQTNVPAGLDGVVAIAAGGYHSLALKSDGTVEAWGLDNFGQTNVPSDLDGVVAIAAGMNHSLALKSDGTVEAWGDNGQGKTSVPAGLNGVVAIAAGGYHSLALKSDGTVVAWGENEYGQSNVPAGLDGVAAIAAGYRYSLAVKSDGSIVAWGYNNYGQTNVPAGTAMPVKGIEIAAGVVHSLALKSDGTVVAWGGNPGDFFEDDDPDLGELTPPDGLTGVKAIAAGLHHSLALKSDGTVVAWGRKDTGQSTVPAGLTEVVAIAGGDLHSLALKSDGTVVTWGDWLSDGSDDQTEVPPGLTGVVAISAGAMHSLALKSDGTVVAWGSNGTGQREVPDDLKAPGSVVAISAGSLHSLALKSDGTVKAWGDNSFGQSDVPPGLSDVVAISAGAMHSLALKSDGTVVAWGSDIYNQTNVPAGLSDVVAISAGGTVSLALKSDGTVIAWGIDSGDDKDYGQTDVPGNDLLSDLTVQEGDIDPAFSPSVTDYTFDDLLVSSVHIKATLADSTYAQLYVDNQPIASGSTATVSLSGATTVIPVRVEPYLKPPRTYTITVQRDAVPPDVQFVENGNLEPAKTAESIVTVNDSGSGVDADSLQYAWTQSTAVPASGWTAFASGDMLQKTSGDGDWYLHVRAQDLAGNVADAVSNVFRLDNTAPILTLNGSNPMNIPQGESYVEPGAVATDAIDGEISEIVITGVVDTSQLGHYPVQYTVTDHAGNTATVTRDVYVYDGGEPTIYLNGPNPMTVEANSLFIDPGATAQDLQDGDLTASIVVTGTVDTSTLGTYTLAYDVSDTEGNAAVTVTRTVYVKDTQPPVLTLVGDPVMSVPFGAAFTDPGAQATDAYYGDVTHLIVVSGAVDTNRAGEYTLRYNVADPSGNAASEVTRTVTVSAPAGSGGSSGSGGSGNSGYSGTGGGSAAFHQVIIKINGEVKRVDASYESSDGQRITRIFPTAGQLSEALTVQQDYIRIEAQDIGEAVKMDLPAAPLLHAVELQQDAWLEWSVDGNRLRLPLHVLQGVPKEATVTFGIAAAVGSLSDTANGAIASVGGEQLLPQPVVYSLEDHDGSSVDWGRTYATLTAVLPEPANPDQATAVRIDNHRHLRFAPSVFSNDGLVTIRSPYDGAYTVIASDQSFADVNGHWAKEDIVLMANKLLVEGRGRDRFVPDDNISRAEFAAMLVRALGLDDEPNGATPFRDVTPGTWYEGAVRAANEAQLIDGFEDGTFRPAQLITREQMAVMLVRAMEYAGSAPTANGTSKTFDDAADIAPWADAAVDGLTGASIIHGLSETTFGPREHATRAQSAALLKRMLQAMQFINP</sequence>
<dbReference type="Pfam" id="PF00395">
    <property type="entry name" value="SLH"/>
    <property type="match status" value="3"/>
</dbReference>
<dbReference type="GO" id="GO:0005085">
    <property type="term" value="F:guanyl-nucleotide exchange factor activity"/>
    <property type="evidence" value="ECO:0007669"/>
    <property type="project" value="TreeGrafter"/>
</dbReference>
<evidence type="ECO:0000259" key="2">
    <source>
        <dbReference type="PROSITE" id="PS51272"/>
    </source>
</evidence>
<dbReference type="SUPFAM" id="SSF50985">
    <property type="entry name" value="RCC1/BLIP-II"/>
    <property type="match status" value="2"/>
</dbReference>
<feature type="region of interest" description="Disordered" evidence="1">
    <location>
        <begin position="1079"/>
        <end position="1100"/>
    </location>
</feature>
<accession>R9L4C4</accession>
<dbReference type="STRING" id="1235795.C812_04268"/>
<feature type="compositionally biased region" description="Gly residues" evidence="1">
    <location>
        <begin position="1083"/>
        <end position="1100"/>
    </location>
</feature>
<dbReference type="InterPro" id="IPR051553">
    <property type="entry name" value="Ran_GTPase-activating"/>
</dbReference>
<dbReference type="PATRIC" id="fig|1235795.3.peg.4229"/>
<dbReference type="Pfam" id="PF12733">
    <property type="entry name" value="Cadherin-like"/>
    <property type="match status" value="1"/>
</dbReference>
<dbReference type="InterPro" id="IPR013783">
    <property type="entry name" value="Ig-like_fold"/>
</dbReference>
<dbReference type="InterPro" id="IPR009091">
    <property type="entry name" value="RCC1/BLIP-II"/>
</dbReference>
<dbReference type="PROSITE" id="PS00626">
    <property type="entry name" value="RCC1_2"/>
    <property type="match status" value="12"/>
</dbReference>